<organism evidence="1">
    <name type="scientific">Arion vulgaris</name>
    <dbReference type="NCBI Taxonomy" id="1028688"/>
    <lineage>
        <taxon>Eukaryota</taxon>
        <taxon>Metazoa</taxon>
        <taxon>Spiralia</taxon>
        <taxon>Lophotrochozoa</taxon>
        <taxon>Mollusca</taxon>
        <taxon>Gastropoda</taxon>
        <taxon>Heterobranchia</taxon>
        <taxon>Euthyneura</taxon>
        <taxon>Panpulmonata</taxon>
        <taxon>Eupulmonata</taxon>
        <taxon>Stylommatophora</taxon>
        <taxon>Helicina</taxon>
        <taxon>Arionoidea</taxon>
        <taxon>Arionidae</taxon>
        <taxon>Arion</taxon>
    </lineage>
</organism>
<dbReference type="EMBL" id="HACG01040113">
    <property type="protein sequence ID" value="CEK86978.1"/>
    <property type="molecule type" value="Transcribed_RNA"/>
</dbReference>
<name>A0A0B7B1V0_9EUPU</name>
<evidence type="ECO:0000313" key="1">
    <source>
        <dbReference type="EMBL" id="CEK86978.1"/>
    </source>
</evidence>
<gene>
    <name evidence="1" type="primary">ORF156660</name>
</gene>
<sequence length="49" mass="5542">MPVMEKYSYIYKQNINCSFPRNEKADELAKNGGNTLNSLTCSITTKDIP</sequence>
<proteinExistence type="predicted"/>
<accession>A0A0B7B1V0</accession>
<reference evidence="1" key="1">
    <citation type="submission" date="2014-12" db="EMBL/GenBank/DDBJ databases">
        <title>Insight into the proteome of Arion vulgaris.</title>
        <authorList>
            <person name="Aradska J."/>
            <person name="Bulat T."/>
            <person name="Smidak R."/>
            <person name="Sarate P."/>
            <person name="Gangsoo J."/>
            <person name="Sialana F."/>
            <person name="Bilban M."/>
            <person name="Lubec G."/>
        </authorList>
    </citation>
    <scope>NUCLEOTIDE SEQUENCE</scope>
    <source>
        <tissue evidence="1">Skin</tissue>
    </source>
</reference>
<dbReference type="AlphaFoldDB" id="A0A0B7B1V0"/>
<protein>
    <submittedName>
        <fullName evidence="1">Uncharacterized protein</fullName>
    </submittedName>
</protein>